<dbReference type="InterPro" id="IPR010095">
    <property type="entry name" value="Cas12f1-like_TNB"/>
</dbReference>
<gene>
    <name evidence="10" type="ORF">CVV65_01600</name>
</gene>
<keyword evidence="4" id="KW-0862">Zinc</keyword>
<feature type="domain" description="Transposase putative helix-turn-helix" evidence="9">
    <location>
        <begin position="1"/>
        <end position="45"/>
    </location>
</feature>
<dbReference type="GO" id="GO:0046872">
    <property type="term" value="F:metal ion binding"/>
    <property type="evidence" value="ECO:0007669"/>
    <property type="project" value="UniProtKB-KW"/>
</dbReference>
<evidence type="ECO:0000256" key="2">
    <source>
        <dbReference type="ARBA" id="ARBA00022578"/>
    </source>
</evidence>
<dbReference type="Pfam" id="PF01385">
    <property type="entry name" value="OrfB_IS605"/>
    <property type="match status" value="1"/>
</dbReference>
<dbReference type="GO" id="GO:0008168">
    <property type="term" value="F:methyltransferase activity"/>
    <property type="evidence" value="ECO:0007669"/>
    <property type="project" value="UniProtKB-KW"/>
</dbReference>
<dbReference type="GO" id="GO:0006310">
    <property type="term" value="P:DNA recombination"/>
    <property type="evidence" value="ECO:0007669"/>
    <property type="project" value="UniProtKB-KW"/>
</dbReference>
<evidence type="ECO:0000256" key="6">
    <source>
        <dbReference type="ARBA" id="ARBA00023172"/>
    </source>
</evidence>
<organism evidence="10 11">
    <name type="scientific">Kyrpidia spormannii</name>
    <dbReference type="NCBI Taxonomy" id="2055160"/>
    <lineage>
        <taxon>Bacteria</taxon>
        <taxon>Bacillati</taxon>
        <taxon>Bacillota</taxon>
        <taxon>Bacilli</taxon>
        <taxon>Bacillales</taxon>
        <taxon>Alicyclobacillaceae</taxon>
        <taxon>Kyrpidia</taxon>
    </lineage>
</organism>
<dbReference type="RefSeq" id="WP_100666662.1">
    <property type="nucleotide sequence ID" value="NZ_CP024955.1"/>
</dbReference>
<keyword evidence="5" id="KW-0238">DNA-binding</keyword>
<dbReference type="Pfam" id="PF12323">
    <property type="entry name" value="HTH_OrfB_IS605"/>
    <property type="match status" value="1"/>
</dbReference>
<dbReference type="NCBIfam" id="NF040570">
    <property type="entry name" value="guided_TnpB"/>
    <property type="match status" value="1"/>
</dbReference>
<comment type="similarity">
    <text evidence="1">In the C-terminal section; belongs to the transposase 35 family.</text>
</comment>
<keyword evidence="2" id="KW-0815">Transposition</keyword>
<sequence>MKILKSFRFRLEPTTEQSQCLTRYRGCARLVWNKALALQKGRLEAGYPLLSYEELARLLTLWRHSEEYGFLANAPVHPLQWTLKFLDRAIRAAFDKSNPARFPTFKKKNRYEAGLRFPDPKQIKLNLSTKDADGRCVLPKVFLPKIGWVKFRKSRTIDGTIRNATVTWQAGHWYISFQTEIDVPEPVHPSESAVGIDRGIVHFAALSDGTFVDAPGWFRRHEKKLAWEMRKLSRKKRFSRNWQKQKARLQRLHAHIANARRDFLHKTSTAISKTHAMVFVEDLRIQNMSRSAKGTRENPGKNVRAKSGLNKAILDQGWFMFQTFLGYKLHWLGGWLGAVPAPYTSQTCPVPECGHVSQANRPRQTTFRCERCGYEGNADTVGAMNILRAGLARIACSPV</sequence>
<evidence type="ECO:0000256" key="3">
    <source>
        <dbReference type="ARBA" id="ARBA00022723"/>
    </source>
</evidence>
<evidence type="ECO:0000256" key="5">
    <source>
        <dbReference type="ARBA" id="ARBA00023125"/>
    </source>
</evidence>
<dbReference type="OrthoDB" id="2375110at2"/>
<feature type="domain" description="Cas12f1-like TNB" evidence="8">
    <location>
        <begin position="318"/>
        <end position="386"/>
    </location>
</feature>
<proteinExistence type="inferred from homology"/>
<keyword evidence="10" id="KW-0808">Transferase</keyword>
<evidence type="ECO:0000259" key="7">
    <source>
        <dbReference type="Pfam" id="PF01385"/>
    </source>
</evidence>
<dbReference type="KEGG" id="kyr:CVV65_01600"/>
<reference evidence="11" key="1">
    <citation type="submission" date="2017-11" db="EMBL/GenBank/DDBJ databases">
        <title>Complete Genome Sequence of Kyrpidia sp. Strain EA-1, a thermophilic, hydrogen-oxidizing Bacterium, isolated from the Azores.</title>
        <authorList>
            <person name="Reiner J.E."/>
            <person name="Lapp C.J."/>
            <person name="Bunk B."/>
            <person name="Gescher J."/>
        </authorList>
    </citation>
    <scope>NUCLEOTIDE SEQUENCE [LARGE SCALE GENOMIC DNA]</scope>
    <source>
        <strain evidence="11">EA-1</strain>
    </source>
</reference>
<evidence type="ECO:0000256" key="1">
    <source>
        <dbReference type="ARBA" id="ARBA00008761"/>
    </source>
</evidence>
<feature type="domain" description="Probable transposase IS891/IS1136/IS1341" evidence="7">
    <location>
        <begin position="176"/>
        <end position="291"/>
    </location>
</feature>
<dbReference type="GO" id="GO:0003677">
    <property type="term" value="F:DNA binding"/>
    <property type="evidence" value="ECO:0007669"/>
    <property type="project" value="UniProtKB-KW"/>
</dbReference>
<dbReference type="InterPro" id="IPR021027">
    <property type="entry name" value="Transposase_put_HTH"/>
</dbReference>
<evidence type="ECO:0000259" key="8">
    <source>
        <dbReference type="Pfam" id="PF07282"/>
    </source>
</evidence>
<evidence type="ECO:0000313" key="10">
    <source>
        <dbReference type="EMBL" id="ATY83825.1"/>
    </source>
</evidence>
<evidence type="ECO:0000313" key="11">
    <source>
        <dbReference type="Proteomes" id="UP000231932"/>
    </source>
</evidence>
<dbReference type="GO" id="GO:0032259">
    <property type="term" value="P:methylation"/>
    <property type="evidence" value="ECO:0007669"/>
    <property type="project" value="UniProtKB-KW"/>
</dbReference>
<keyword evidence="10" id="KW-0489">Methyltransferase</keyword>
<keyword evidence="11" id="KW-1185">Reference proteome</keyword>
<protein>
    <submittedName>
        <fullName evidence="10">Cytosine methyltransferase</fullName>
    </submittedName>
</protein>
<dbReference type="Pfam" id="PF07282">
    <property type="entry name" value="Cas12f1-like_TNB"/>
    <property type="match status" value="1"/>
</dbReference>
<keyword evidence="3" id="KW-0479">Metal-binding</keyword>
<dbReference type="AlphaFoldDB" id="A0A2K8N3P5"/>
<keyword evidence="6" id="KW-0233">DNA recombination</keyword>
<name>A0A2K8N3P5_9BACL</name>
<accession>A0A2K8N3P5</accession>
<evidence type="ECO:0000256" key="4">
    <source>
        <dbReference type="ARBA" id="ARBA00022833"/>
    </source>
</evidence>
<dbReference type="Proteomes" id="UP000231932">
    <property type="component" value="Chromosome"/>
</dbReference>
<dbReference type="GO" id="GO:0032196">
    <property type="term" value="P:transposition"/>
    <property type="evidence" value="ECO:0007669"/>
    <property type="project" value="UniProtKB-KW"/>
</dbReference>
<dbReference type="InterPro" id="IPR001959">
    <property type="entry name" value="Transposase"/>
</dbReference>
<evidence type="ECO:0000259" key="9">
    <source>
        <dbReference type="Pfam" id="PF12323"/>
    </source>
</evidence>
<dbReference type="EMBL" id="CP024955">
    <property type="protein sequence ID" value="ATY83825.1"/>
    <property type="molecule type" value="Genomic_DNA"/>
</dbReference>